<evidence type="ECO:0000313" key="2">
    <source>
        <dbReference type="Proteomes" id="UP000305202"/>
    </source>
</evidence>
<proteinExistence type="predicted"/>
<comment type="caution">
    <text evidence="1">The sequence shown here is derived from an EMBL/GenBank/DDBJ whole genome shotgun (WGS) entry which is preliminary data.</text>
</comment>
<dbReference type="Proteomes" id="UP000305202">
    <property type="component" value="Unassembled WGS sequence"/>
</dbReference>
<accession>A0ABY2SQK0</accession>
<dbReference type="RefSeq" id="WP_136988603.1">
    <property type="nucleotide sequence ID" value="NZ_SZPQ01000002.1"/>
</dbReference>
<sequence length="435" mass="50872">MLDEYSIDHRSDAIIDSRTRNYFEEIKSSFTVGNYRSAVVMLWSVVICDLIFKLKDLSDFYNDTTAKSILDDIKKKQDENPNSPAWEMDLIKLVIERTNIIDRTHRAGLEYLQSQRHLSAHPVIHEGTELHRPNRDEVRAMMRHALDSVLTKPALPTRQITEQMLQDIEKIKNLFPSDHLLTTYLESKYFSKFSNEVANAVFKSLWKLVFRTKNQECDRNRDINFRVLILLSKKEMALTYEWVSKEVKYYSNISNDDDILSLTVKFLAINSSLYNLFEEHAKTAISQHAKSNTSSIVYANFLFDNIQAQVEAFKAALRSLQLTSIEREEWDFLINLCENNEELHSIRHLANIYYSESRSFDIADRRFSQAITTELEHYELDDLIDLVNNSNGNSQCYSRGRASIDHLDVRNKILKISPRYDFTPHNHFFSEVTKL</sequence>
<gene>
    <name evidence="1" type="ORF">FCN80_04080</name>
</gene>
<evidence type="ECO:0000313" key="1">
    <source>
        <dbReference type="EMBL" id="TKI08329.1"/>
    </source>
</evidence>
<name>A0ABY2SQK0_9HYPH</name>
<reference evidence="1 2" key="1">
    <citation type="submission" date="2019-04" db="EMBL/GenBank/DDBJ databases">
        <authorList>
            <person name="Li M."/>
            <person name="Gao C."/>
        </authorList>
    </citation>
    <scope>NUCLEOTIDE SEQUENCE [LARGE SCALE GENOMIC DNA]</scope>
    <source>
        <strain evidence="1 2">BGMRC 2031</strain>
    </source>
</reference>
<protein>
    <submittedName>
        <fullName evidence="1">Uncharacterized protein</fullName>
    </submittedName>
</protein>
<organism evidence="1 2">
    <name type="scientific">Martelella alba</name>
    <dbReference type="NCBI Taxonomy" id="2590451"/>
    <lineage>
        <taxon>Bacteria</taxon>
        <taxon>Pseudomonadati</taxon>
        <taxon>Pseudomonadota</taxon>
        <taxon>Alphaproteobacteria</taxon>
        <taxon>Hyphomicrobiales</taxon>
        <taxon>Aurantimonadaceae</taxon>
        <taxon>Martelella</taxon>
    </lineage>
</organism>
<dbReference type="EMBL" id="SZPQ01000002">
    <property type="protein sequence ID" value="TKI08329.1"/>
    <property type="molecule type" value="Genomic_DNA"/>
</dbReference>
<keyword evidence="2" id="KW-1185">Reference proteome</keyword>